<dbReference type="PANTHER" id="PTHR30055:SF146">
    <property type="entry name" value="HTH-TYPE TRANSCRIPTIONAL DUAL REGULATOR CECR"/>
    <property type="match status" value="1"/>
</dbReference>
<evidence type="ECO:0000259" key="3">
    <source>
        <dbReference type="PROSITE" id="PS50977"/>
    </source>
</evidence>
<organism evidence="4 5">
    <name type="scientific">Pseudomonas typographi</name>
    <dbReference type="NCBI Taxonomy" id="2715964"/>
    <lineage>
        <taxon>Bacteria</taxon>
        <taxon>Pseudomonadati</taxon>
        <taxon>Pseudomonadota</taxon>
        <taxon>Gammaproteobacteria</taxon>
        <taxon>Pseudomonadales</taxon>
        <taxon>Pseudomonadaceae</taxon>
        <taxon>Pseudomonas</taxon>
    </lineage>
</organism>
<sequence>MARYKPTHEGGYQRGAQTRTRLVEAAVRVFGEKGYDAASTRDIASAAGLNAPALQYYFENKEGVYLACVEHIIERLWEQLGSATAAAEGVLADPGAADARRVDAVLGILSRMIALIDDGSGAKPWREFMSRQQAGQCPASAHALMNERFKPRIAGVIRGLVAHLSGYPVDDERTILHAFGVFTQVAALRVQRQSLLDSLGWDAIGPVRMEKVRDVVLAQVRFALEGLVRLRAGAR</sequence>
<dbReference type="InterPro" id="IPR036271">
    <property type="entry name" value="Tet_transcr_reg_TetR-rel_C_sf"/>
</dbReference>
<dbReference type="PROSITE" id="PS50977">
    <property type="entry name" value="HTH_TETR_2"/>
    <property type="match status" value="1"/>
</dbReference>
<evidence type="ECO:0000313" key="5">
    <source>
        <dbReference type="Proteomes" id="UP000805841"/>
    </source>
</evidence>
<dbReference type="SUPFAM" id="SSF48498">
    <property type="entry name" value="Tetracyclin repressor-like, C-terminal domain"/>
    <property type="match status" value="1"/>
</dbReference>
<keyword evidence="5" id="KW-1185">Reference proteome</keyword>
<dbReference type="InterPro" id="IPR001647">
    <property type="entry name" value="HTH_TetR"/>
</dbReference>
<dbReference type="SUPFAM" id="SSF46689">
    <property type="entry name" value="Homeodomain-like"/>
    <property type="match status" value="1"/>
</dbReference>
<dbReference type="InterPro" id="IPR015292">
    <property type="entry name" value="Tscrpt_reg_YbiH_C"/>
</dbReference>
<dbReference type="Pfam" id="PF00440">
    <property type="entry name" value="TetR_N"/>
    <property type="match status" value="1"/>
</dbReference>
<dbReference type="InterPro" id="IPR050109">
    <property type="entry name" value="HTH-type_TetR-like_transc_reg"/>
</dbReference>
<feature type="DNA-binding region" description="H-T-H motif" evidence="2">
    <location>
        <begin position="39"/>
        <end position="58"/>
    </location>
</feature>
<dbReference type="PRINTS" id="PR00455">
    <property type="entry name" value="HTHTETR"/>
</dbReference>
<feature type="domain" description="HTH tetR-type" evidence="3">
    <location>
        <begin position="16"/>
        <end position="76"/>
    </location>
</feature>
<protein>
    <submittedName>
        <fullName evidence="4">CerR family C-terminal domain-containing protein</fullName>
    </submittedName>
</protein>
<gene>
    <name evidence="4" type="ORF">HAQ05_03380</name>
</gene>
<dbReference type="Gene3D" id="1.10.357.10">
    <property type="entry name" value="Tetracycline Repressor, domain 2"/>
    <property type="match status" value="1"/>
</dbReference>
<comment type="caution">
    <text evidence="4">The sequence shown here is derived from an EMBL/GenBank/DDBJ whole genome shotgun (WGS) entry which is preliminary data.</text>
</comment>
<dbReference type="Pfam" id="PF09209">
    <property type="entry name" value="CecR_C"/>
    <property type="match status" value="1"/>
</dbReference>
<evidence type="ECO:0000256" key="1">
    <source>
        <dbReference type="ARBA" id="ARBA00023125"/>
    </source>
</evidence>
<name>A0ABR7YX25_9PSED</name>
<proteinExistence type="predicted"/>
<dbReference type="Proteomes" id="UP000805841">
    <property type="component" value="Unassembled WGS sequence"/>
</dbReference>
<dbReference type="PANTHER" id="PTHR30055">
    <property type="entry name" value="HTH-TYPE TRANSCRIPTIONAL REGULATOR RUTR"/>
    <property type="match status" value="1"/>
</dbReference>
<dbReference type="RefSeq" id="WP_190417364.1">
    <property type="nucleotide sequence ID" value="NZ_JAAOCA010000003.1"/>
</dbReference>
<keyword evidence="1 2" id="KW-0238">DNA-binding</keyword>
<accession>A0ABR7YX25</accession>
<dbReference type="Gene3D" id="1.10.10.60">
    <property type="entry name" value="Homeodomain-like"/>
    <property type="match status" value="1"/>
</dbReference>
<evidence type="ECO:0000313" key="4">
    <source>
        <dbReference type="EMBL" id="MBD1597757.1"/>
    </source>
</evidence>
<reference evidence="4 5" key="1">
    <citation type="journal article" date="2020" name="Insects">
        <title>Bacteria Belonging to Pseudomonas typographi sp. nov. from the Bark Beetle Ips typographus Have Genomic Potential to Aid in the Host Ecology.</title>
        <authorList>
            <person name="Peral-Aranega E."/>
            <person name="Saati-Santamaria Z."/>
            <person name="Kolarik M."/>
            <person name="Rivas R."/>
            <person name="Garcia-Fraile P."/>
        </authorList>
    </citation>
    <scope>NUCLEOTIDE SEQUENCE [LARGE SCALE GENOMIC DNA]</scope>
    <source>
        <strain evidence="4 5">CA3A</strain>
    </source>
</reference>
<evidence type="ECO:0000256" key="2">
    <source>
        <dbReference type="PROSITE-ProRule" id="PRU00335"/>
    </source>
</evidence>
<dbReference type="InterPro" id="IPR009057">
    <property type="entry name" value="Homeodomain-like_sf"/>
</dbReference>
<dbReference type="EMBL" id="JAAOCA010000003">
    <property type="protein sequence ID" value="MBD1597757.1"/>
    <property type="molecule type" value="Genomic_DNA"/>
</dbReference>